<keyword evidence="10" id="KW-1185">Reference proteome</keyword>
<evidence type="ECO:0000256" key="6">
    <source>
        <dbReference type="ARBA" id="ARBA00023242"/>
    </source>
</evidence>
<protein>
    <recommendedName>
        <fullName evidence="7">Chromatin-remodeling ATPase INO80</fullName>
        <ecNumber evidence="7">3.6.4.-</ecNumber>
    </recommendedName>
</protein>
<dbReference type="GO" id="GO:0005524">
    <property type="term" value="F:ATP binding"/>
    <property type="evidence" value="ECO:0007669"/>
    <property type="project" value="UniProtKB-UniRule"/>
</dbReference>
<organism evidence="9 10">
    <name type="scientific">Suillus luteus UH-Slu-Lm8-n1</name>
    <dbReference type="NCBI Taxonomy" id="930992"/>
    <lineage>
        <taxon>Eukaryota</taxon>
        <taxon>Fungi</taxon>
        <taxon>Dikarya</taxon>
        <taxon>Basidiomycota</taxon>
        <taxon>Agaricomycotina</taxon>
        <taxon>Agaricomycetes</taxon>
        <taxon>Agaricomycetidae</taxon>
        <taxon>Boletales</taxon>
        <taxon>Suillineae</taxon>
        <taxon>Suillaceae</taxon>
        <taxon>Suillus</taxon>
    </lineage>
</organism>
<dbReference type="GO" id="GO:0003677">
    <property type="term" value="F:DNA binding"/>
    <property type="evidence" value="ECO:0007669"/>
    <property type="project" value="UniProtKB-UniRule"/>
</dbReference>
<comment type="similarity">
    <text evidence="7">Belongs to the SNF2/RAD54 helicase family.</text>
</comment>
<dbReference type="STRING" id="930992.A0A0D0A461"/>
<keyword evidence="6" id="KW-0539">Nucleus</keyword>
<dbReference type="PANTHER" id="PTHR45685">
    <property type="entry name" value="HELICASE SRCAP-RELATED"/>
    <property type="match status" value="1"/>
</dbReference>
<accession>A0A0D0A461</accession>
<dbReference type="OrthoDB" id="372624at2759"/>
<dbReference type="InParanoid" id="A0A0D0A461"/>
<dbReference type="Proteomes" id="UP000054485">
    <property type="component" value="Unassembled WGS sequence"/>
</dbReference>
<comment type="subcellular location">
    <subcellularLocation>
        <location evidence="1 7">Nucleus</location>
    </subcellularLocation>
</comment>
<evidence type="ECO:0000256" key="1">
    <source>
        <dbReference type="ARBA" id="ARBA00004123"/>
    </source>
</evidence>
<dbReference type="AlphaFoldDB" id="A0A0D0A461"/>
<dbReference type="EMBL" id="KN836060">
    <property type="protein sequence ID" value="KIK32984.1"/>
    <property type="molecule type" value="Genomic_DNA"/>
</dbReference>
<evidence type="ECO:0000259" key="8">
    <source>
        <dbReference type="PROSITE" id="PS51192"/>
    </source>
</evidence>
<comment type="catalytic activity">
    <reaction evidence="7">
        <text>ATP + H2O = ADP + phosphate + H(+)</text>
        <dbReference type="Rhea" id="RHEA:13065"/>
        <dbReference type="ChEBI" id="CHEBI:15377"/>
        <dbReference type="ChEBI" id="CHEBI:15378"/>
        <dbReference type="ChEBI" id="CHEBI:30616"/>
        <dbReference type="ChEBI" id="CHEBI:43474"/>
        <dbReference type="ChEBI" id="CHEBI:456216"/>
    </reaction>
</comment>
<dbReference type="GO" id="GO:0016887">
    <property type="term" value="F:ATP hydrolysis activity"/>
    <property type="evidence" value="ECO:0007669"/>
    <property type="project" value="TreeGrafter"/>
</dbReference>
<evidence type="ECO:0000313" key="9">
    <source>
        <dbReference type="EMBL" id="KIK32984.1"/>
    </source>
</evidence>
<evidence type="ECO:0000256" key="2">
    <source>
        <dbReference type="ARBA" id="ARBA00022741"/>
    </source>
</evidence>
<keyword evidence="7" id="KW-0234">DNA repair</keyword>
<dbReference type="Pfam" id="PF00176">
    <property type="entry name" value="SNF2-rel_dom"/>
    <property type="match status" value="1"/>
</dbReference>
<dbReference type="InterPro" id="IPR050520">
    <property type="entry name" value="INO80/SWR1_helicase"/>
</dbReference>
<keyword evidence="2" id="KW-0547">Nucleotide-binding</keyword>
<dbReference type="HOGENOM" id="CLU_475812_0_0_1"/>
<name>A0A0D0A461_9AGAM</name>
<keyword evidence="5" id="KW-0010">Activator</keyword>
<evidence type="ECO:0000256" key="5">
    <source>
        <dbReference type="ARBA" id="ARBA00023159"/>
    </source>
</evidence>
<dbReference type="InterPro" id="IPR014001">
    <property type="entry name" value="Helicase_ATP-bd"/>
</dbReference>
<dbReference type="GO" id="GO:0006338">
    <property type="term" value="P:chromatin remodeling"/>
    <property type="evidence" value="ECO:0007669"/>
    <property type="project" value="UniProtKB-UniRule"/>
</dbReference>
<keyword evidence="7" id="KW-0378">Hydrolase</keyword>
<dbReference type="InterPro" id="IPR038718">
    <property type="entry name" value="SNF2-like_sf"/>
</dbReference>
<dbReference type="Gene3D" id="3.40.50.10810">
    <property type="entry name" value="Tandem AAA-ATPase domain"/>
    <property type="match status" value="2"/>
</dbReference>
<dbReference type="GO" id="GO:0042393">
    <property type="term" value="F:histone binding"/>
    <property type="evidence" value="ECO:0007669"/>
    <property type="project" value="TreeGrafter"/>
</dbReference>
<keyword evidence="3 7" id="KW-0067">ATP-binding</keyword>
<evidence type="ECO:0000256" key="7">
    <source>
        <dbReference type="RuleBase" id="RU368001"/>
    </source>
</evidence>
<comment type="function">
    <text evidence="7">ATPase component of the INO80 complex which remodels chromatin by shifting nucleosomes and is involved in DNA repair.</text>
</comment>
<reference evidence="9 10" key="1">
    <citation type="submission" date="2014-04" db="EMBL/GenBank/DDBJ databases">
        <authorList>
            <consortium name="DOE Joint Genome Institute"/>
            <person name="Kuo A."/>
            <person name="Ruytinx J."/>
            <person name="Rineau F."/>
            <person name="Colpaert J."/>
            <person name="Kohler A."/>
            <person name="Nagy L.G."/>
            <person name="Floudas D."/>
            <person name="Copeland A."/>
            <person name="Barry K.W."/>
            <person name="Cichocki N."/>
            <person name="Veneault-Fourrey C."/>
            <person name="LaButti K."/>
            <person name="Lindquist E.A."/>
            <person name="Lipzen A."/>
            <person name="Lundell T."/>
            <person name="Morin E."/>
            <person name="Murat C."/>
            <person name="Sun H."/>
            <person name="Tunlid A."/>
            <person name="Henrissat B."/>
            <person name="Grigoriev I.V."/>
            <person name="Hibbett D.S."/>
            <person name="Martin F."/>
            <person name="Nordberg H.P."/>
            <person name="Cantor M.N."/>
            <person name="Hua S.X."/>
        </authorList>
    </citation>
    <scope>NUCLEOTIDE SEQUENCE [LARGE SCALE GENOMIC DNA]</scope>
    <source>
        <strain evidence="9 10">UH-Slu-Lm8-n1</strain>
    </source>
</reference>
<comment type="subunit">
    <text evidence="7">Component of the INO80 chromatin-remodeling complex.</text>
</comment>
<proteinExistence type="inferred from homology"/>
<dbReference type="EC" id="3.6.4.-" evidence="7"/>
<evidence type="ECO:0000313" key="10">
    <source>
        <dbReference type="Proteomes" id="UP000054485"/>
    </source>
</evidence>
<dbReference type="SUPFAM" id="SSF52540">
    <property type="entry name" value="P-loop containing nucleoside triphosphate hydrolases"/>
    <property type="match status" value="1"/>
</dbReference>
<feature type="domain" description="Helicase ATP-binding" evidence="8">
    <location>
        <begin position="25"/>
        <end position="174"/>
    </location>
</feature>
<evidence type="ECO:0000256" key="4">
    <source>
        <dbReference type="ARBA" id="ARBA00023125"/>
    </source>
</evidence>
<comment type="domain">
    <text evidence="7">The DBINO region is involved in binding to DNA.</text>
</comment>
<keyword evidence="4 7" id="KW-0238">DNA-binding</keyword>
<dbReference type="GO" id="GO:0006281">
    <property type="term" value="P:DNA repair"/>
    <property type="evidence" value="ECO:0007669"/>
    <property type="project" value="UniProtKB-UniRule"/>
</dbReference>
<dbReference type="InterPro" id="IPR027417">
    <property type="entry name" value="P-loop_NTPase"/>
</dbReference>
<keyword evidence="7" id="KW-0227">DNA damage</keyword>
<dbReference type="PROSITE" id="PS51192">
    <property type="entry name" value="HELICASE_ATP_BIND_1"/>
    <property type="match status" value="1"/>
</dbReference>
<dbReference type="PANTHER" id="PTHR45685:SF2">
    <property type="entry name" value="CHROMATIN-REMODELING ATPASE INO80"/>
    <property type="match status" value="1"/>
</dbReference>
<evidence type="ECO:0000256" key="3">
    <source>
        <dbReference type="ARBA" id="ARBA00022840"/>
    </source>
</evidence>
<gene>
    <name evidence="9" type="ORF">CY34DRAFT_792693</name>
</gene>
<dbReference type="GO" id="GO:0031011">
    <property type="term" value="C:Ino80 complex"/>
    <property type="evidence" value="ECO:0007669"/>
    <property type="project" value="UniProtKB-UniRule"/>
</dbReference>
<dbReference type="SMART" id="SM00487">
    <property type="entry name" value="DEXDc"/>
    <property type="match status" value="1"/>
</dbReference>
<reference evidence="10" key="2">
    <citation type="submission" date="2015-01" db="EMBL/GenBank/DDBJ databases">
        <title>Evolutionary Origins and Diversification of the Mycorrhizal Mutualists.</title>
        <authorList>
            <consortium name="DOE Joint Genome Institute"/>
            <consortium name="Mycorrhizal Genomics Consortium"/>
            <person name="Kohler A."/>
            <person name="Kuo A."/>
            <person name="Nagy L.G."/>
            <person name="Floudas D."/>
            <person name="Copeland A."/>
            <person name="Barry K.W."/>
            <person name="Cichocki N."/>
            <person name="Veneault-Fourrey C."/>
            <person name="LaButti K."/>
            <person name="Lindquist E.A."/>
            <person name="Lipzen A."/>
            <person name="Lundell T."/>
            <person name="Morin E."/>
            <person name="Murat C."/>
            <person name="Riley R."/>
            <person name="Ohm R."/>
            <person name="Sun H."/>
            <person name="Tunlid A."/>
            <person name="Henrissat B."/>
            <person name="Grigoriev I.V."/>
            <person name="Hibbett D.S."/>
            <person name="Martin F."/>
        </authorList>
    </citation>
    <scope>NUCLEOTIDE SEQUENCE [LARGE SCALE GENOMIC DNA]</scope>
    <source>
        <strain evidence="10">UH-Slu-Lm8-n1</strain>
    </source>
</reference>
<dbReference type="InterPro" id="IPR000330">
    <property type="entry name" value="SNF2_N"/>
</dbReference>
<sequence length="573" mass="65533">MAMLLGFGWSGKLKEYQLKGLNWLITLYKQGINGILADEMGLGKTVQSISLLAYLAEITRFVPGLQALPCWGNVKDRTTLRKFWSKKEVSYDKDAPFHVLFTSYQLVTQDQQCFQRVKWQYMVLEEAQNIKNASSVRWKTLLGFQCRNCLHLTGTPIQNSMQELWALLHFIMPSLFDSHDEFNEWFSKDIENAAENKGSKLNERQLRRLHMILKPFMLRRVKRHVQNELTEKVYIQFTRRGAITRILPYPDDHYVDLSSRQRTLYRALLANVSVVDLLEKAANIGDADSSRSLMNLVLCNHPELFERGDVVAPFSFCCFGQSGPLNREGGFIALPYSTHNPIEYQIPALFHQDGGLLGVPCEKSVLRRRLDGTSTPFNIWSTEWIHHSTLDDVEGSPAFAFLRLLDTTPSDAHGLQVSSFMHNWLRALEEENRIVDDKGISSEAEFARSASAPVSLQAWKQRKACHILDISLAACQGSNLAQPALKWFVPPAVAPPISLHCTDRTFIQQQVQLPEAPMESWAIYGLPQHLRDSPAIDQIYHTLVLLCPRQDLLEVRLRTSYNLQACKYQRQRD</sequence>